<dbReference type="KEGG" id="gmw:113516999"/>
<dbReference type="RefSeq" id="XP_026757314.1">
    <property type="nucleotide sequence ID" value="XM_026901513.3"/>
</dbReference>
<reference evidence="3" key="1">
    <citation type="submission" date="2025-08" db="UniProtKB">
        <authorList>
            <consortium name="RefSeq"/>
        </authorList>
    </citation>
    <scope>IDENTIFICATION</scope>
    <source>
        <tissue evidence="3">Whole larvae</tissue>
    </source>
</reference>
<dbReference type="PANTHER" id="PTHR45774">
    <property type="entry name" value="BTB/POZ DOMAIN-CONTAINING"/>
    <property type="match status" value="1"/>
</dbReference>
<dbReference type="SUPFAM" id="SSF54695">
    <property type="entry name" value="POZ domain"/>
    <property type="match status" value="1"/>
</dbReference>
<evidence type="ECO:0000313" key="2">
    <source>
        <dbReference type="Proteomes" id="UP001652740"/>
    </source>
</evidence>
<dbReference type="InterPro" id="IPR000210">
    <property type="entry name" value="BTB/POZ_dom"/>
</dbReference>
<evidence type="ECO:0000313" key="3">
    <source>
        <dbReference type="RefSeq" id="XP_026757314.1"/>
    </source>
</evidence>
<gene>
    <name evidence="3" type="primary">LOC113516999</name>
</gene>
<proteinExistence type="predicted"/>
<dbReference type="GeneID" id="113516999"/>
<dbReference type="InParanoid" id="A0A6J1WX58"/>
<organism evidence="2 3">
    <name type="scientific">Galleria mellonella</name>
    <name type="common">Greater wax moth</name>
    <dbReference type="NCBI Taxonomy" id="7137"/>
    <lineage>
        <taxon>Eukaryota</taxon>
        <taxon>Metazoa</taxon>
        <taxon>Ecdysozoa</taxon>
        <taxon>Arthropoda</taxon>
        <taxon>Hexapoda</taxon>
        <taxon>Insecta</taxon>
        <taxon>Pterygota</taxon>
        <taxon>Neoptera</taxon>
        <taxon>Endopterygota</taxon>
        <taxon>Lepidoptera</taxon>
        <taxon>Glossata</taxon>
        <taxon>Ditrysia</taxon>
        <taxon>Pyraloidea</taxon>
        <taxon>Pyralidae</taxon>
        <taxon>Galleriinae</taxon>
        <taxon>Galleria</taxon>
    </lineage>
</organism>
<dbReference type="AlphaFoldDB" id="A0A6J1WX58"/>
<dbReference type="Pfam" id="PF00651">
    <property type="entry name" value="BTB"/>
    <property type="match status" value="1"/>
</dbReference>
<evidence type="ECO:0000259" key="1">
    <source>
        <dbReference type="PROSITE" id="PS50097"/>
    </source>
</evidence>
<keyword evidence="2" id="KW-1185">Reference proteome</keyword>
<dbReference type="PROSITE" id="PS50097">
    <property type="entry name" value="BTB"/>
    <property type="match status" value="1"/>
</dbReference>
<dbReference type="PANTHER" id="PTHR45774:SF3">
    <property type="entry name" value="BTB (POZ) DOMAIN-CONTAINING 2B-RELATED"/>
    <property type="match status" value="1"/>
</dbReference>
<sequence>MGLKSNEISQTNLYDRVKKLLVSLEWSDCKFSVSGKDFKAHKLILGISSPVFEAMFYGPLSNNKDVIITDIEPDIFQLVLNYIYTDKVDISSVEQAFELLYASRKYLLQSLVEICITFIQENISIDNVIEVLNYPEYLQDKQLITYSLKLFCEHPSYLLHEYKNIITHSCMKIILEAEEINIKEKDLIKHVFEWTICQCKQSNIYCTIENRRNILINNGIFKLLRFCALTINDLEEIVKDTNNLLYPFETEYIMEVIKKSENITHNNIINLLSSNDIPRSSLKPQWYFCHRSPLRSVAPIVIDINNFIVHTRIKVNKPIFVNSLCIPTRMAPAVTFRNNTPKLYSEQLSISVVSESDNNVVKFTNFMNTVEYDSVVDIELNEPCLIKKDKWYKISFMWTHNRFTSYSYVVEVRDRVYKSHKILVEFDDSLTTNGRSGSFLGGLKFCL</sequence>
<name>A0A6J1WX58_GALME</name>
<dbReference type="InterPro" id="IPR011333">
    <property type="entry name" value="SKP1/BTB/POZ_sf"/>
</dbReference>
<dbReference type="SMART" id="SM00225">
    <property type="entry name" value="BTB"/>
    <property type="match status" value="1"/>
</dbReference>
<dbReference type="Gene3D" id="3.30.710.10">
    <property type="entry name" value="Potassium Channel Kv1.1, Chain A"/>
    <property type="match status" value="1"/>
</dbReference>
<dbReference type="OrthoDB" id="624345at2759"/>
<accession>A0A6J1WX58</accession>
<feature type="domain" description="BTB" evidence="1">
    <location>
        <begin position="27"/>
        <end position="92"/>
    </location>
</feature>
<protein>
    <submittedName>
        <fullName evidence="3">Kelch-like protein 40</fullName>
    </submittedName>
</protein>
<dbReference type="Proteomes" id="UP001652740">
    <property type="component" value="Unplaced"/>
</dbReference>